<reference evidence="8 9" key="1">
    <citation type="journal article" date="2017" name="Curr. Microbiol.">
        <title>Mucilaginibacter ginsenosidivorans sp. nov., Isolated from Soil of Ginseng Field.</title>
        <authorList>
            <person name="Kim M.M."/>
            <person name="Siddiqi M.Z."/>
            <person name="Im W.T."/>
        </authorList>
    </citation>
    <scope>NUCLEOTIDE SEQUENCE [LARGE SCALE GENOMIC DNA]</scope>
    <source>
        <strain evidence="8 9">Gsoil 3017</strain>
    </source>
</reference>
<dbReference type="InterPro" id="IPR056792">
    <property type="entry name" value="PRC_RimM"/>
</dbReference>
<dbReference type="InterPro" id="IPR036976">
    <property type="entry name" value="RimM_N_sf"/>
</dbReference>
<evidence type="ECO:0000259" key="7">
    <source>
        <dbReference type="Pfam" id="PF24986"/>
    </source>
</evidence>
<dbReference type="InterPro" id="IPR002676">
    <property type="entry name" value="RimM_N"/>
</dbReference>
<dbReference type="GO" id="GO:0005737">
    <property type="term" value="C:cytoplasm"/>
    <property type="evidence" value="ECO:0007669"/>
    <property type="project" value="UniProtKB-SubCell"/>
</dbReference>
<dbReference type="AlphaFoldDB" id="A0A5B8URA8"/>
<organism evidence="8 9">
    <name type="scientific">Mucilaginibacter ginsenosidivorans</name>
    <dbReference type="NCBI Taxonomy" id="398053"/>
    <lineage>
        <taxon>Bacteria</taxon>
        <taxon>Pseudomonadati</taxon>
        <taxon>Bacteroidota</taxon>
        <taxon>Sphingobacteriia</taxon>
        <taxon>Sphingobacteriales</taxon>
        <taxon>Sphingobacteriaceae</taxon>
        <taxon>Mucilaginibacter</taxon>
    </lineage>
</organism>
<evidence type="ECO:0000313" key="9">
    <source>
        <dbReference type="Proteomes" id="UP000321479"/>
    </source>
</evidence>
<keyword evidence="2 5" id="KW-0690">Ribosome biogenesis</keyword>
<dbReference type="Pfam" id="PF24986">
    <property type="entry name" value="PRC_RimM"/>
    <property type="match status" value="1"/>
</dbReference>
<dbReference type="GO" id="GO:0005840">
    <property type="term" value="C:ribosome"/>
    <property type="evidence" value="ECO:0007669"/>
    <property type="project" value="InterPro"/>
</dbReference>
<evidence type="ECO:0000256" key="5">
    <source>
        <dbReference type="HAMAP-Rule" id="MF_00014"/>
    </source>
</evidence>
<feature type="domain" description="RimM N-terminal" evidence="6">
    <location>
        <begin position="9"/>
        <end position="89"/>
    </location>
</feature>
<dbReference type="GO" id="GO:0043022">
    <property type="term" value="F:ribosome binding"/>
    <property type="evidence" value="ECO:0007669"/>
    <property type="project" value="InterPro"/>
</dbReference>
<proteinExistence type="inferred from homology"/>
<comment type="subunit">
    <text evidence="5">Binds ribosomal protein uS19.</text>
</comment>
<dbReference type="NCBIfam" id="TIGR02273">
    <property type="entry name" value="16S_RimM"/>
    <property type="match status" value="1"/>
</dbReference>
<comment type="function">
    <text evidence="5">An accessory protein needed during the final step in the assembly of 30S ribosomal subunit, possibly for assembly of the head region. Essential for efficient processing of 16S rRNA. May be needed both before and after RbfA during the maturation of 16S rRNA. It has affinity for free ribosomal 30S subunits but not for 70S ribosomes.</text>
</comment>
<dbReference type="PANTHER" id="PTHR33692">
    <property type="entry name" value="RIBOSOME MATURATION FACTOR RIMM"/>
    <property type="match status" value="1"/>
</dbReference>
<dbReference type="Proteomes" id="UP000321479">
    <property type="component" value="Chromosome"/>
</dbReference>
<dbReference type="InterPro" id="IPR009000">
    <property type="entry name" value="Transl_B-barrel_sf"/>
</dbReference>
<dbReference type="KEGG" id="mgin:FRZ54_03125"/>
<comment type="similarity">
    <text evidence="5">Belongs to the RimM family.</text>
</comment>
<dbReference type="InterPro" id="IPR011961">
    <property type="entry name" value="RimM"/>
</dbReference>
<evidence type="ECO:0000256" key="1">
    <source>
        <dbReference type="ARBA" id="ARBA00022490"/>
    </source>
</evidence>
<keyword evidence="3 5" id="KW-0698">rRNA processing</keyword>
<dbReference type="RefSeq" id="WP_147030194.1">
    <property type="nucleotide sequence ID" value="NZ_CP042436.1"/>
</dbReference>
<comment type="subcellular location">
    <subcellularLocation>
        <location evidence="5">Cytoplasm</location>
    </subcellularLocation>
</comment>
<dbReference type="Gene3D" id="2.40.30.60">
    <property type="entry name" value="RimM"/>
    <property type="match status" value="1"/>
</dbReference>
<keyword evidence="9" id="KW-1185">Reference proteome</keyword>
<dbReference type="SUPFAM" id="SSF50447">
    <property type="entry name" value="Translation proteins"/>
    <property type="match status" value="1"/>
</dbReference>
<keyword evidence="1 5" id="KW-0963">Cytoplasm</keyword>
<keyword evidence="4 5" id="KW-0143">Chaperone</keyword>
<dbReference type="HAMAP" id="MF_00014">
    <property type="entry name" value="Ribosome_mat_RimM"/>
    <property type="match status" value="1"/>
</dbReference>
<evidence type="ECO:0000256" key="3">
    <source>
        <dbReference type="ARBA" id="ARBA00022552"/>
    </source>
</evidence>
<gene>
    <name evidence="5 8" type="primary">rimM</name>
    <name evidence="8" type="ORF">FRZ54_03125</name>
</gene>
<feature type="domain" description="Ribosome maturation factor RimM PRC barrel" evidence="7">
    <location>
        <begin position="104"/>
        <end position="169"/>
    </location>
</feature>
<evidence type="ECO:0000259" key="6">
    <source>
        <dbReference type="Pfam" id="PF01782"/>
    </source>
</evidence>
<evidence type="ECO:0000256" key="2">
    <source>
        <dbReference type="ARBA" id="ARBA00022517"/>
    </source>
</evidence>
<name>A0A5B8URA8_9SPHI</name>
<sequence>MTIDDSFKIGTILKTKGLKGELQMYVAFDNLELIDFNAIFVDMAGKLVPYFVESVKYQGHNNTANLFLEDLDTIEKASRLVKKDVYLPNKLKPKKKKGDFTLADLLGFTAVDENEGELGEITHIQELPQQFIATVHYKNCEVLFPLNGEIIKSIDVVKNIVLVDLPEGLLDIYLD</sequence>
<evidence type="ECO:0000256" key="4">
    <source>
        <dbReference type="ARBA" id="ARBA00023186"/>
    </source>
</evidence>
<comment type="domain">
    <text evidence="5">The PRC barrel domain binds ribosomal protein uS19.</text>
</comment>
<dbReference type="SUPFAM" id="SSF50346">
    <property type="entry name" value="PRC-barrel domain"/>
    <property type="match status" value="1"/>
</dbReference>
<dbReference type="Pfam" id="PF01782">
    <property type="entry name" value="RimM"/>
    <property type="match status" value="1"/>
</dbReference>
<dbReference type="OrthoDB" id="9810331at2"/>
<dbReference type="Gene3D" id="2.30.30.240">
    <property type="entry name" value="PRC-barrel domain"/>
    <property type="match status" value="1"/>
</dbReference>
<dbReference type="PANTHER" id="PTHR33692:SF1">
    <property type="entry name" value="RIBOSOME MATURATION FACTOR RIMM"/>
    <property type="match status" value="1"/>
</dbReference>
<evidence type="ECO:0000313" key="8">
    <source>
        <dbReference type="EMBL" id="QEC61617.1"/>
    </source>
</evidence>
<dbReference type="EMBL" id="CP042436">
    <property type="protein sequence ID" value="QEC61617.1"/>
    <property type="molecule type" value="Genomic_DNA"/>
</dbReference>
<accession>A0A5B8URA8</accession>
<dbReference type="GO" id="GO:0006364">
    <property type="term" value="P:rRNA processing"/>
    <property type="evidence" value="ECO:0007669"/>
    <property type="project" value="UniProtKB-UniRule"/>
</dbReference>
<dbReference type="InterPro" id="IPR011033">
    <property type="entry name" value="PRC_barrel-like_sf"/>
</dbReference>
<dbReference type="GO" id="GO:0042274">
    <property type="term" value="P:ribosomal small subunit biogenesis"/>
    <property type="evidence" value="ECO:0007669"/>
    <property type="project" value="UniProtKB-UniRule"/>
</dbReference>
<protein>
    <recommendedName>
        <fullName evidence="5">Ribosome maturation factor RimM</fullName>
    </recommendedName>
</protein>